<dbReference type="GO" id="GO:0016757">
    <property type="term" value="F:glycosyltransferase activity"/>
    <property type="evidence" value="ECO:0007669"/>
    <property type="project" value="UniProtKB-KW"/>
</dbReference>
<dbReference type="Pfam" id="PF23452">
    <property type="entry name" value="HPAT"/>
    <property type="match status" value="1"/>
</dbReference>
<dbReference type="EMBL" id="PKPP01010551">
    <property type="protein sequence ID" value="PWA45878.1"/>
    <property type="molecule type" value="Genomic_DNA"/>
</dbReference>
<keyword evidence="10" id="KW-1185">Reference proteome</keyword>
<keyword evidence="2" id="KW-0328">Glycosyltransferase</keyword>
<evidence type="ECO:0000256" key="5">
    <source>
        <dbReference type="ARBA" id="ARBA00022989"/>
    </source>
</evidence>
<dbReference type="InterPro" id="IPR044845">
    <property type="entry name" value="HPAT/SRGT1-like"/>
</dbReference>
<name>A0A2U1LA47_ARTAN</name>
<sequence>MGCGNIFFTLIITFSVSLITYNIIISANAPLKQELPGSSSSQPVFLNDPIIKMPENKKSTLTQKKRLFHTAVTASNSVYNTWQTRVMYYWFKKMKENGGEDCEMGGFTRILHSGKSDKFMDEIPTFIAQPLPPGTDQGYIVLNRPWAFVQWLQQADIKEDYILMSEPDHIIVKPIPNLSRDGLGAAFPFFYIEPKKYEPVLRKFFPEDKGPITNIDPIGNSPVIVGKESLKKIAPTWMNVSLAMKKDPEADKAFGWVLEMYAYAVSSALHDVGNILHKDFMLQPPWDTEIGNKFIIHYTYGCDYDMQGKLTYGKIGEWRFDKRSFDNVYPPKNLPLPPPGVPESVVTLVKMVNEASENIPNWGA</sequence>
<comment type="subcellular location">
    <subcellularLocation>
        <location evidence="1">Membrane</location>
        <topology evidence="1">Single-pass membrane protein</topology>
    </subcellularLocation>
</comment>
<evidence type="ECO:0000313" key="10">
    <source>
        <dbReference type="Proteomes" id="UP000245207"/>
    </source>
</evidence>
<evidence type="ECO:0000256" key="3">
    <source>
        <dbReference type="ARBA" id="ARBA00022679"/>
    </source>
</evidence>
<accession>A0A2U1LA47</accession>
<evidence type="ECO:0000256" key="2">
    <source>
        <dbReference type="ARBA" id="ARBA00022676"/>
    </source>
</evidence>
<protein>
    <recommendedName>
        <fullName evidence="8">Hydroxyproline O-arabinosyltransferase-like domain-containing protein</fullName>
    </recommendedName>
</protein>
<organism evidence="9 10">
    <name type="scientific">Artemisia annua</name>
    <name type="common">Sweet wormwood</name>
    <dbReference type="NCBI Taxonomy" id="35608"/>
    <lineage>
        <taxon>Eukaryota</taxon>
        <taxon>Viridiplantae</taxon>
        <taxon>Streptophyta</taxon>
        <taxon>Embryophyta</taxon>
        <taxon>Tracheophyta</taxon>
        <taxon>Spermatophyta</taxon>
        <taxon>Magnoliopsida</taxon>
        <taxon>eudicotyledons</taxon>
        <taxon>Gunneridae</taxon>
        <taxon>Pentapetalae</taxon>
        <taxon>asterids</taxon>
        <taxon>campanulids</taxon>
        <taxon>Asterales</taxon>
        <taxon>Asteraceae</taxon>
        <taxon>Asteroideae</taxon>
        <taxon>Anthemideae</taxon>
        <taxon>Artemisiinae</taxon>
        <taxon>Artemisia</taxon>
    </lineage>
</organism>
<gene>
    <name evidence="9" type="ORF">CTI12_AA352050</name>
</gene>
<evidence type="ECO:0000256" key="6">
    <source>
        <dbReference type="ARBA" id="ARBA00023136"/>
    </source>
</evidence>
<feature type="domain" description="Hydroxyproline O-arabinosyltransferase-like" evidence="8">
    <location>
        <begin position="68"/>
        <end position="362"/>
    </location>
</feature>
<proteinExistence type="predicted"/>
<evidence type="ECO:0000259" key="8">
    <source>
        <dbReference type="Pfam" id="PF23452"/>
    </source>
</evidence>
<dbReference type="Proteomes" id="UP000245207">
    <property type="component" value="Unassembled WGS sequence"/>
</dbReference>
<evidence type="ECO:0000256" key="1">
    <source>
        <dbReference type="ARBA" id="ARBA00004167"/>
    </source>
</evidence>
<keyword evidence="4 7" id="KW-0812">Transmembrane</keyword>
<evidence type="ECO:0000313" key="9">
    <source>
        <dbReference type="EMBL" id="PWA45878.1"/>
    </source>
</evidence>
<keyword evidence="6 7" id="KW-0472">Membrane</keyword>
<reference evidence="9 10" key="1">
    <citation type="journal article" date="2018" name="Mol. Plant">
        <title>The genome of Artemisia annua provides insight into the evolution of Asteraceae family and artemisinin biosynthesis.</title>
        <authorList>
            <person name="Shen Q."/>
            <person name="Zhang L."/>
            <person name="Liao Z."/>
            <person name="Wang S."/>
            <person name="Yan T."/>
            <person name="Shi P."/>
            <person name="Liu M."/>
            <person name="Fu X."/>
            <person name="Pan Q."/>
            <person name="Wang Y."/>
            <person name="Lv Z."/>
            <person name="Lu X."/>
            <person name="Zhang F."/>
            <person name="Jiang W."/>
            <person name="Ma Y."/>
            <person name="Chen M."/>
            <person name="Hao X."/>
            <person name="Li L."/>
            <person name="Tang Y."/>
            <person name="Lv G."/>
            <person name="Zhou Y."/>
            <person name="Sun X."/>
            <person name="Brodelius P.E."/>
            <person name="Rose J.K.C."/>
            <person name="Tang K."/>
        </authorList>
    </citation>
    <scope>NUCLEOTIDE SEQUENCE [LARGE SCALE GENOMIC DNA]</scope>
    <source>
        <strain evidence="10">cv. Huhao1</strain>
        <tissue evidence="9">Leaf</tissue>
    </source>
</reference>
<feature type="transmembrane region" description="Helical" evidence="7">
    <location>
        <begin position="6"/>
        <end position="25"/>
    </location>
</feature>
<dbReference type="PANTHER" id="PTHR31485:SF3">
    <property type="entry name" value="HYDROXYPROLINE O-ARABINOSYLTRANSFERASE 1"/>
    <property type="match status" value="1"/>
</dbReference>
<keyword evidence="3" id="KW-0808">Transferase</keyword>
<dbReference type="STRING" id="35608.A0A2U1LA47"/>
<dbReference type="OrthoDB" id="10259977at2759"/>
<evidence type="ECO:0000256" key="4">
    <source>
        <dbReference type="ARBA" id="ARBA00022692"/>
    </source>
</evidence>
<keyword evidence="5 7" id="KW-1133">Transmembrane helix</keyword>
<comment type="caution">
    <text evidence="9">The sequence shown here is derived from an EMBL/GenBank/DDBJ whole genome shotgun (WGS) entry which is preliminary data.</text>
</comment>
<dbReference type="GO" id="GO:0016020">
    <property type="term" value="C:membrane"/>
    <property type="evidence" value="ECO:0007669"/>
    <property type="project" value="UniProtKB-SubCell"/>
</dbReference>
<dbReference type="AlphaFoldDB" id="A0A2U1LA47"/>
<dbReference type="PANTHER" id="PTHR31485">
    <property type="entry name" value="PEPTIDYL SERINE ALPHA-GALACTOSYLTRANSFERASE"/>
    <property type="match status" value="1"/>
</dbReference>
<dbReference type="InterPro" id="IPR056508">
    <property type="entry name" value="HPAT-like"/>
</dbReference>
<evidence type="ECO:0000256" key="7">
    <source>
        <dbReference type="SAM" id="Phobius"/>
    </source>
</evidence>